<feature type="domain" description="GGDEF" evidence="2">
    <location>
        <begin position="432"/>
        <end position="581"/>
    </location>
</feature>
<dbReference type="Pfam" id="PF00571">
    <property type="entry name" value="CBS"/>
    <property type="match status" value="1"/>
</dbReference>
<dbReference type="SMART" id="SM00052">
    <property type="entry name" value="EAL"/>
    <property type="match status" value="1"/>
</dbReference>
<dbReference type="PANTHER" id="PTHR33121">
    <property type="entry name" value="CYCLIC DI-GMP PHOSPHODIESTERASE PDEF"/>
    <property type="match status" value="1"/>
</dbReference>
<dbReference type="NCBIfam" id="TIGR00254">
    <property type="entry name" value="GGDEF"/>
    <property type="match status" value="1"/>
</dbReference>
<reference evidence="3" key="2">
    <citation type="submission" date="2020-09" db="EMBL/GenBank/DDBJ databases">
        <authorList>
            <person name="Sun Q."/>
            <person name="Zhou Y."/>
        </authorList>
    </citation>
    <scope>NUCLEOTIDE SEQUENCE</scope>
    <source>
        <strain evidence="3">CGMCC 1.15760</strain>
    </source>
</reference>
<dbReference type="InterPro" id="IPR001633">
    <property type="entry name" value="EAL_dom"/>
</dbReference>
<dbReference type="InterPro" id="IPR050706">
    <property type="entry name" value="Cyclic-di-GMP_PDE-like"/>
</dbReference>
<dbReference type="InterPro" id="IPR043128">
    <property type="entry name" value="Rev_trsase/Diguanyl_cyclase"/>
</dbReference>
<sequence length="584" mass="66388">MAAYEAYKEQFLAVLQNETITTVFQPIVSLRDGQTIGYEALSRGPKEMQNPEILFTSAKHFNKVWELEQLCRSKALEAAAAQQIQGKLFLNVNPNVMHDRKFRTGFTKAYLQNYALQSENIVFEITEREAVDNITDFRKTVDHYKEQEYRIAIDDAGAGYSGLNMISDIKPHFIKLDMNLIRDIDRDTTKHSLVKSMCDFASMSNTLLIAEGIETEGELLKLIDLGVHYGQGYFIQRPQAMIQPITPTFIQIVQKANAKRNNMPGVRISDITIHSITTFLPAIQPAHLLDAVDAKLKQDVALPGFCITQDHKVIGVITRRRVHEKMSGQYGYSLFAKRSVRHIMAKQFLAVDYLMPIDVVAKKAMNRSVDELYDFITVTKEGKYLGIVTVKDLLEKTIQIERDNAKQLNPLTELPGNLLIERELEQCLYQQKSYAVLYFDLDNFKPFNDVYGFEKGDVVIKLVAKLLKMVVPSTAFIGHIGGDDFIVIMDAEEVQMVTTQFITLFDEAVYHLYHEQDQQRNYIVSKNRHGVEEVYPLLSVSIAGIIDTFFENTFEIAACASHLKKQCKQQKGSNYMSTTGVSLV</sequence>
<gene>
    <name evidence="3" type="ORF">GCM10007425_20750</name>
</gene>
<dbReference type="InterPro" id="IPR035919">
    <property type="entry name" value="EAL_sf"/>
</dbReference>
<dbReference type="PROSITE" id="PS50883">
    <property type="entry name" value="EAL"/>
    <property type="match status" value="1"/>
</dbReference>
<dbReference type="AlphaFoldDB" id="A0A917G6T1"/>
<organism evidence="3 4">
    <name type="scientific">Lysinibacillus alkalisoli</name>
    <dbReference type="NCBI Taxonomy" id="1911548"/>
    <lineage>
        <taxon>Bacteria</taxon>
        <taxon>Bacillati</taxon>
        <taxon>Bacillota</taxon>
        <taxon>Bacilli</taxon>
        <taxon>Bacillales</taxon>
        <taxon>Bacillaceae</taxon>
        <taxon>Lysinibacillus</taxon>
    </lineage>
</organism>
<dbReference type="RefSeq" id="WP_188614983.1">
    <property type="nucleotide sequence ID" value="NZ_BMJT01000006.1"/>
</dbReference>
<evidence type="ECO:0000259" key="1">
    <source>
        <dbReference type="PROSITE" id="PS50883"/>
    </source>
</evidence>
<comment type="caution">
    <text evidence="3">The sequence shown here is derived from an EMBL/GenBank/DDBJ whole genome shotgun (WGS) entry which is preliminary data.</text>
</comment>
<dbReference type="SUPFAM" id="SSF141868">
    <property type="entry name" value="EAL domain-like"/>
    <property type="match status" value="1"/>
</dbReference>
<dbReference type="CDD" id="cd01948">
    <property type="entry name" value="EAL"/>
    <property type="match status" value="1"/>
</dbReference>
<name>A0A917G6T1_9BACI</name>
<dbReference type="Proteomes" id="UP000616608">
    <property type="component" value="Unassembled WGS sequence"/>
</dbReference>
<dbReference type="Gene3D" id="3.10.580.10">
    <property type="entry name" value="CBS-domain"/>
    <property type="match status" value="1"/>
</dbReference>
<feature type="domain" description="EAL" evidence="1">
    <location>
        <begin position="4"/>
        <end position="252"/>
    </location>
</feature>
<dbReference type="InterPro" id="IPR029787">
    <property type="entry name" value="Nucleotide_cyclase"/>
</dbReference>
<dbReference type="InterPro" id="IPR000644">
    <property type="entry name" value="CBS_dom"/>
</dbReference>
<dbReference type="SUPFAM" id="SSF54631">
    <property type="entry name" value="CBS-domain pair"/>
    <property type="match status" value="1"/>
</dbReference>
<proteinExistence type="predicted"/>
<protein>
    <submittedName>
        <fullName evidence="3">Signal transduction protein</fullName>
    </submittedName>
</protein>
<dbReference type="Pfam" id="PF00563">
    <property type="entry name" value="EAL"/>
    <property type="match status" value="1"/>
</dbReference>
<dbReference type="GO" id="GO:0071111">
    <property type="term" value="F:cyclic-guanylate-specific phosphodiesterase activity"/>
    <property type="evidence" value="ECO:0007669"/>
    <property type="project" value="InterPro"/>
</dbReference>
<accession>A0A917G6T1</accession>
<evidence type="ECO:0000313" key="3">
    <source>
        <dbReference type="EMBL" id="GGG26001.1"/>
    </source>
</evidence>
<dbReference type="InterPro" id="IPR000160">
    <property type="entry name" value="GGDEF_dom"/>
</dbReference>
<dbReference type="PROSITE" id="PS50887">
    <property type="entry name" value="GGDEF"/>
    <property type="match status" value="1"/>
</dbReference>
<dbReference type="CDD" id="cd01949">
    <property type="entry name" value="GGDEF"/>
    <property type="match status" value="1"/>
</dbReference>
<keyword evidence="4" id="KW-1185">Reference proteome</keyword>
<dbReference type="Gene3D" id="3.20.20.450">
    <property type="entry name" value="EAL domain"/>
    <property type="match status" value="1"/>
</dbReference>
<reference evidence="3" key="1">
    <citation type="journal article" date="2014" name="Int. J. Syst. Evol. Microbiol.">
        <title>Complete genome sequence of Corynebacterium casei LMG S-19264T (=DSM 44701T), isolated from a smear-ripened cheese.</title>
        <authorList>
            <consortium name="US DOE Joint Genome Institute (JGI-PGF)"/>
            <person name="Walter F."/>
            <person name="Albersmeier A."/>
            <person name="Kalinowski J."/>
            <person name="Ruckert C."/>
        </authorList>
    </citation>
    <scope>NUCLEOTIDE SEQUENCE</scope>
    <source>
        <strain evidence="3">CGMCC 1.15760</strain>
    </source>
</reference>
<dbReference type="PANTHER" id="PTHR33121:SF76">
    <property type="entry name" value="SIGNALING PROTEIN"/>
    <property type="match status" value="1"/>
</dbReference>
<dbReference type="InterPro" id="IPR046342">
    <property type="entry name" value="CBS_dom_sf"/>
</dbReference>
<dbReference type="EMBL" id="BMJT01000006">
    <property type="protein sequence ID" value="GGG26001.1"/>
    <property type="molecule type" value="Genomic_DNA"/>
</dbReference>
<evidence type="ECO:0000313" key="4">
    <source>
        <dbReference type="Proteomes" id="UP000616608"/>
    </source>
</evidence>
<evidence type="ECO:0000259" key="2">
    <source>
        <dbReference type="PROSITE" id="PS50887"/>
    </source>
</evidence>
<dbReference type="Pfam" id="PF00990">
    <property type="entry name" value="GGDEF"/>
    <property type="match status" value="1"/>
</dbReference>
<dbReference type="SMART" id="SM00267">
    <property type="entry name" value="GGDEF"/>
    <property type="match status" value="1"/>
</dbReference>
<dbReference type="Gene3D" id="3.30.70.270">
    <property type="match status" value="1"/>
</dbReference>
<dbReference type="SUPFAM" id="SSF55073">
    <property type="entry name" value="Nucleotide cyclase"/>
    <property type="match status" value="1"/>
</dbReference>